<sequence>MVVLHSIAGNSALAASARPEEPSEPYFVQYQTPAPASLVDAMVPRNGPAARCVVNTADGLAPPPGSNLASTVDRFGNRDLFYVAGGQVANRLQAANGVWGPGRFDGADIPAAANSHLCATTGQHDLHLFVQVNANITRYTVPLAGGLAVAAAVPADNVAAGTALAATTAGGFVHLFYRTNNDPARIRKIVWFGNETDGRQHLQAQEDIPDTTDVVAGSGLAAVSFRDEWRLYYHSQYEAFRNIVEVGGENPFSINTPVEEGLGLQIAAVVLDPAPADPDIAAGFIRHILFKGPSGAGGGVVVRRVVTTGGDGGWGPVHDLAGQ</sequence>
<dbReference type="EMBL" id="VXIS01000134">
    <property type="protein sequence ID" value="KAA8902275.1"/>
    <property type="molecule type" value="Genomic_DNA"/>
</dbReference>
<keyword evidence="2" id="KW-1185">Reference proteome</keyword>
<evidence type="ECO:0000313" key="1">
    <source>
        <dbReference type="EMBL" id="KAA8902275.1"/>
    </source>
</evidence>
<dbReference type="AlphaFoldDB" id="A0A5J5ET60"/>
<gene>
    <name evidence="1" type="ORF">FN846DRAFT_891536</name>
</gene>
<organism evidence="1 2">
    <name type="scientific">Sphaerosporella brunnea</name>
    <dbReference type="NCBI Taxonomy" id="1250544"/>
    <lineage>
        <taxon>Eukaryota</taxon>
        <taxon>Fungi</taxon>
        <taxon>Dikarya</taxon>
        <taxon>Ascomycota</taxon>
        <taxon>Pezizomycotina</taxon>
        <taxon>Pezizomycetes</taxon>
        <taxon>Pezizales</taxon>
        <taxon>Pyronemataceae</taxon>
        <taxon>Sphaerosporella</taxon>
    </lineage>
</organism>
<name>A0A5J5ET60_9PEZI</name>
<dbReference type="Gene3D" id="2.120.10.70">
    <property type="entry name" value="Fucose-specific lectin"/>
    <property type="match status" value="2"/>
</dbReference>
<comment type="caution">
    <text evidence="1">The sequence shown here is derived from an EMBL/GenBank/DDBJ whole genome shotgun (WGS) entry which is preliminary data.</text>
</comment>
<evidence type="ECO:0000313" key="2">
    <source>
        <dbReference type="Proteomes" id="UP000326924"/>
    </source>
</evidence>
<protein>
    <submittedName>
        <fullName evidence="1">Uncharacterized protein</fullName>
    </submittedName>
</protein>
<proteinExistence type="predicted"/>
<dbReference type="SUPFAM" id="SSF89372">
    <property type="entry name" value="Fucose-specific lectin"/>
    <property type="match status" value="1"/>
</dbReference>
<dbReference type="Proteomes" id="UP000326924">
    <property type="component" value="Unassembled WGS sequence"/>
</dbReference>
<accession>A0A5J5ET60</accession>
<dbReference type="InParanoid" id="A0A5J5ET60"/>
<reference evidence="1 2" key="1">
    <citation type="submission" date="2019-09" db="EMBL/GenBank/DDBJ databases">
        <title>Draft genome of the ectomycorrhizal ascomycete Sphaerosporella brunnea.</title>
        <authorList>
            <consortium name="DOE Joint Genome Institute"/>
            <person name="Benucci G.M."/>
            <person name="Marozzi G."/>
            <person name="Antonielli L."/>
            <person name="Sanchez S."/>
            <person name="Marco P."/>
            <person name="Wang X."/>
            <person name="Falini L.B."/>
            <person name="Barry K."/>
            <person name="Haridas S."/>
            <person name="Lipzen A."/>
            <person name="Labutti K."/>
            <person name="Grigoriev I.V."/>
            <person name="Murat C."/>
            <person name="Martin F."/>
            <person name="Albertini E."/>
            <person name="Donnini D."/>
            <person name="Bonito G."/>
        </authorList>
    </citation>
    <scope>NUCLEOTIDE SEQUENCE [LARGE SCALE GENOMIC DNA]</scope>
    <source>
        <strain evidence="1 2">Sb_GMNB300</strain>
    </source>
</reference>